<feature type="non-terminal residue" evidence="1">
    <location>
        <position position="1"/>
    </location>
</feature>
<dbReference type="AlphaFoldDB" id="A0A834KZG9"/>
<sequence length="320" mass="35679">EHYYNAEDGSGYLAWRLKFVQKEASNGQKKAGRLSRTLTGGPIADRGCFREEDSQMTDSLRSEAIALMKHTADEGTVKRKMKQTFNYRQQMIHDPVKSSDIFLEFPRFLDVEGLIEQDFTLMFDEAISAKFLEKWPTIFKQKVLEQSRGLTQSDDLQYLLQNAQGPTEVENGKMKLITRRMLYDYLYKLVGISICISTGTSIQGFLDGITESLQPFLLAVGTQKSVVHKYFIVIDKHAIPSGDLGVAASLGDEGAVHGAGGKGGSDPQVSSAISVPPWVYSCEDSLTDPTLDADLEMGMLAWAQRKKRTSSRQQKSKKKS</sequence>
<dbReference type="EMBL" id="WKFB01000088">
    <property type="protein sequence ID" value="KAF6736420.1"/>
    <property type="molecule type" value="Genomic_DNA"/>
</dbReference>
<accession>A0A834KZG9</accession>
<proteinExistence type="predicted"/>
<protein>
    <submittedName>
        <fullName evidence="1">Uncharacterized protein</fullName>
    </submittedName>
</protein>
<dbReference type="PANTHER" id="PTHR31025:SF29">
    <property type="entry name" value="SI:CH211-196P9.1"/>
    <property type="match status" value="1"/>
</dbReference>
<dbReference type="PANTHER" id="PTHR31025">
    <property type="entry name" value="SI:CH211-196P9.1-RELATED"/>
    <property type="match status" value="1"/>
</dbReference>
<dbReference type="Proteomes" id="UP000646548">
    <property type="component" value="Unassembled WGS sequence"/>
</dbReference>
<evidence type="ECO:0000313" key="2">
    <source>
        <dbReference type="Proteomes" id="UP000646548"/>
    </source>
</evidence>
<evidence type="ECO:0000313" key="1">
    <source>
        <dbReference type="EMBL" id="KAF6736420.1"/>
    </source>
</evidence>
<comment type="caution">
    <text evidence="1">The sequence shown here is derived from an EMBL/GenBank/DDBJ whole genome shotgun (WGS) entry which is preliminary data.</text>
</comment>
<name>A0A834KZG9_ORYME</name>
<gene>
    <name evidence="1" type="ORF">FQA47_009168</name>
</gene>
<reference evidence="1" key="1">
    <citation type="journal article" name="BMC Genomics">
        <title>Long-read sequencing and de novo genome assembly of marine medaka (Oryzias melastigma).</title>
        <authorList>
            <person name="Liang P."/>
            <person name="Saqib H.S.A."/>
            <person name="Ni X."/>
            <person name="Shen Y."/>
        </authorList>
    </citation>
    <scope>NUCLEOTIDE SEQUENCE</scope>
    <source>
        <strain evidence="1">Bigg-433</strain>
    </source>
</reference>
<organism evidence="1 2">
    <name type="scientific">Oryzias melastigma</name>
    <name type="common">Marine medaka</name>
    <dbReference type="NCBI Taxonomy" id="30732"/>
    <lineage>
        <taxon>Eukaryota</taxon>
        <taxon>Metazoa</taxon>
        <taxon>Chordata</taxon>
        <taxon>Craniata</taxon>
        <taxon>Vertebrata</taxon>
        <taxon>Euteleostomi</taxon>
        <taxon>Actinopterygii</taxon>
        <taxon>Neopterygii</taxon>
        <taxon>Teleostei</taxon>
        <taxon>Neoteleostei</taxon>
        <taxon>Acanthomorphata</taxon>
        <taxon>Ovalentaria</taxon>
        <taxon>Atherinomorphae</taxon>
        <taxon>Beloniformes</taxon>
        <taxon>Adrianichthyidae</taxon>
        <taxon>Oryziinae</taxon>
        <taxon>Oryzias</taxon>
    </lineage>
</organism>